<dbReference type="InterPro" id="IPR025883">
    <property type="entry name" value="Cadherin-like_domain"/>
</dbReference>
<feature type="repeat" description="Cell wall-binding" evidence="2">
    <location>
        <begin position="290"/>
        <end position="309"/>
    </location>
</feature>
<dbReference type="RefSeq" id="WP_077840421.1">
    <property type="nucleotide sequence ID" value="NZ_JABAGD010000024.1"/>
</dbReference>
<feature type="domain" description="Cadherin-like beta-sandwich-like" evidence="4">
    <location>
        <begin position="142"/>
        <end position="228"/>
    </location>
</feature>
<sequence length="473" mass="55022">MSKKLKKIITALFIINTFLVAKPNCLNIMDAKVYAEEKPSLKNIYLSEGNDIDFKDDIYTYVVDVDKNTEDAFIRAKPDDPDDKVKINGQVVTKDDNYKENISLDQGKNKIEIEVSDDKTKSKSVYTVYVYRGGKDAVYLEDININGSSIGFNKAINSYDIELDDGTDIVELQAITDEGNYTITANGRKLDETNSIKARFNGIGKYTINIGLKDEDTQREGAYTLNIYLGIPVTPNVSDSINAVIKPNQWIIVNGRWRYNDSLGNHLEDTWFYDDKYKSYFHFNSRGNMQTGWIEEDGTWYYLKPNGEMYTGWLDYKDNWYLLDNDGDMRVGWAQRDGKWYYLRKDGTMATGWIVSKNHWYFLNSSGTMETGWIYYGKRWYYLDSSGLMCTGWICDNGQWYFMNPDGSMKSGEWLYWNSNWYYLNYVGNMRCGWLYKDDKYYYLNEDGTMRTGSLIIDGYMYNFNEDGSVNFG</sequence>
<evidence type="ECO:0000256" key="3">
    <source>
        <dbReference type="SAM" id="SignalP"/>
    </source>
</evidence>
<feature type="repeat" description="Cell wall-binding" evidence="2">
    <location>
        <begin position="370"/>
        <end position="389"/>
    </location>
</feature>
<evidence type="ECO:0000313" key="8">
    <source>
        <dbReference type="Proteomes" id="UP000587880"/>
    </source>
</evidence>
<gene>
    <name evidence="6" type="primary">lytB_7</name>
    <name evidence="6" type="ORF">CLBCK_41630</name>
    <name evidence="5" type="ORF">HF849_13975</name>
</gene>
<feature type="repeat" description="Cell wall-binding" evidence="2">
    <location>
        <begin position="330"/>
        <end position="349"/>
    </location>
</feature>
<keyword evidence="3" id="KW-0732">Signal</keyword>
<feature type="repeat" description="Cell wall-binding" evidence="2">
    <location>
        <begin position="390"/>
        <end position="409"/>
    </location>
</feature>
<dbReference type="Pfam" id="PF01473">
    <property type="entry name" value="Choline_bind_1"/>
    <property type="match status" value="3"/>
</dbReference>
<evidence type="ECO:0000256" key="1">
    <source>
        <dbReference type="ARBA" id="ARBA00022737"/>
    </source>
</evidence>
<comment type="caution">
    <text evidence="6">The sequence shown here is derived from an EMBL/GenBank/DDBJ whole genome shotgun (WGS) entry which is preliminary data.</text>
</comment>
<feature type="chain" id="PRO_5036025750" evidence="3">
    <location>
        <begin position="22"/>
        <end position="473"/>
    </location>
</feature>
<name>A0A1S8RWP6_CLOBE</name>
<feature type="repeat" description="Cell wall-binding" evidence="2">
    <location>
        <begin position="431"/>
        <end position="450"/>
    </location>
</feature>
<dbReference type="InterPro" id="IPR018337">
    <property type="entry name" value="Cell_wall/Cho-bd_repeat"/>
</dbReference>
<feature type="repeat" description="Cell wall-binding" evidence="2">
    <location>
        <begin position="310"/>
        <end position="329"/>
    </location>
</feature>
<evidence type="ECO:0000313" key="5">
    <source>
        <dbReference type="EMBL" id="NMF05834.1"/>
    </source>
</evidence>
<dbReference type="EC" id="3.2.1.96" evidence="6"/>
<dbReference type="Proteomes" id="UP000587880">
    <property type="component" value="Unassembled WGS sequence"/>
</dbReference>
<feature type="repeat" description="Cell wall-binding" evidence="2">
    <location>
        <begin position="350"/>
        <end position="369"/>
    </location>
</feature>
<dbReference type="Gene3D" id="2.10.270.10">
    <property type="entry name" value="Cholin Binding"/>
    <property type="match status" value="3"/>
</dbReference>
<dbReference type="Gene3D" id="2.20.120.10">
    <property type="entry name" value="Multimodular pneumococcal cell wall endolysin, domain 3"/>
    <property type="match status" value="1"/>
</dbReference>
<dbReference type="PROSITE" id="PS51170">
    <property type="entry name" value="CW"/>
    <property type="match status" value="7"/>
</dbReference>
<reference evidence="6 7" key="1">
    <citation type="submission" date="2016-05" db="EMBL/GenBank/DDBJ databases">
        <title>Microbial solvent formation.</title>
        <authorList>
            <person name="Poehlein A."/>
            <person name="Montoya Solano J.D."/>
            <person name="Flitsch S."/>
            <person name="Krabben P."/>
            <person name="Duerre P."/>
            <person name="Daniel R."/>
        </authorList>
    </citation>
    <scope>NUCLEOTIDE SEQUENCE [LARGE SCALE GENOMIC DNA]</scope>
    <source>
        <strain evidence="6 7">DSM 53</strain>
    </source>
</reference>
<proteinExistence type="predicted"/>
<dbReference type="EMBL" id="JABAGD010000024">
    <property type="protein sequence ID" value="NMF05834.1"/>
    <property type="molecule type" value="Genomic_DNA"/>
</dbReference>
<keyword evidence="1" id="KW-0677">Repeat</keyword>
<keyword evidence="6" id="KW-0378">Hydrolase</keyword>
<evidence type="ECO:0000313" key="7">
    <source>
        <dbReference type="Proteomes" id="UP000190973"/>
    </source>
</evidence>
<dbReference type="Pfam" id="PF19127">
    <property type="entry name" value="Choline_bind_3"/>
    <property type="match status" value="2"/>
</dbReference>
<keyword evidence="6" id="KW-0326">Glycosidase</keyword>
<evidence type="ECO:0000313" key="6">
    <source>
        <dbReference type="EMBL" id="OOM57620.1"/>
    </source>
</evidence>
<reference evidence="5 8" key="2">
    <citation type="submission" date="2020-04" db="EMBL/GenBank/DDBJ databases">
        <authorList>
            <person name="Hitch T.C.A."/>
            <person name="Wylensek D."/>
            <person name="Clavel T."/>
        </authorList>
    </citation>
    <scope>NUCLEOTIDE SEQUENCE [LARGE SCALE GENOMIC DNA]</scope>
    <source>
        <strain evidence="5 8">WB01_NA02</strain>
    </source>
</reference>
<evidence type="ECO:0000259" key="4">
    <source>
        <dbReference type="Pfam" id="PF12733"/>
    </source>
</evidence>
<dbReference type="EMBL" id="LZZI01000111">
    <property type="protein sequence ID" value="OOM57620.1"/>
    <property type="molecule type" value="Genomic_DNA"/>
</dbReference>
<feature type="domain" description="Cadherin-like beta-sandwich-like" evidence="4">
    <location>
        <begin position="51"/>
        <end position="132"/>
    </location>
</feature>
<feature type="signal peptide" evidence="3">
    <location>
        <begin position="1"/>
        <end position="21"/>
    </location>
</feature>
<protein>
    <submittedName>
        <fullName evidence="5">Cell wall-binding protein</fullName>
    </submittedName>
    <submittedName>
        <fullName evidence="6">Putative endo-beta-N-acetylglucosaminidase</fullName>
        <ecNumber evidence="6">3.2.1.96</ecNumber>
    </submittedName>
</protein>
<dbReference type="Proteomes" id="UP000190973">
    <property type="component" value="Unassembled WGS sequence"/>
</dbReference>
<dbReference type="GO" id="GO:0033925">
    <property type="term" value="F:mannosyl-glycoprotein endo-beta-N-acetylglucosaminidase activity"/>
    <property type="evidence" value="ECO:0007669"/>
    <property type="project" value="UniProtKB-EC"/>
</dbReference>
<dbReference type="AlphaFoldDB" id="A0A1S8RWP6"/>
<accession>A0A1S8RWP6</accession>
<organism evidence="6 7">
    <name type="scientific">Clostridium beijerinckii</name>
    <name type="common">Clostridium MP</name>
    <dbReference type="NCBI Taxonomy" id="1520"/>
    <lineage>
        <taxon>Bacteria</taxon>
        <taxon>Bacillati</taxon>
        <taxon>Bacillota</taxon>
        <taxon>Clostridia</taxon>
        <taxon>Eubacteriales</taxon>
        <taxon>Clostridiaceae</taxon>
        <taxon>Clostridium</taxon>
    </lineage>
</organism>
<dbReference type="SUPFAM" id="SSF69360">
    <property type="entry name" value="Cell wall binding repeat"/>
    <property type="match status" value="2"/>
</dbReference>
<evidence type="ECO:0000256" key="2">
    <source>
        <dbReference type="PROSITE-ProRule" id="PRU00591"/>
    </source>
</evidence>
<dbReference type="Pfam" id="PF12733">
    <property type="entry name" value="Cadherin-like"/>
    <property type="match status" value="2"/>
</dbReference>